<reference evidence="5" key="1">
    <citation type="submission" date="2017-09" db="EMBL/GenBank/DDBJ databases">
        <title>Depth-based differentiation of microbial function through sediment-hosted aquifers and enrichment of novel symbionts in the deep terrestrial subsurface.</title>
        <authorList>
            <person name="Probst A.J."/>
            <person name="Ladd B."/>
            <person name="Jarett J.K."/>
            <person name="Geller-Mcgrath D.E."/>
            <person name="Sieber C.M.K."/>
            <person name="Emerson J.B."/>
            <person name="Anantharaman K."/>
            <person name="Thomas B.C."/>
            <person name="Malmstrom R."/>
            <person name="Stieglmeier M."/>
            <person name="Klingl A."/>
            <person name="Woyke T."/>
            <person name="Ryan C.M."/>
            <person name="Banfield J.F."/>
        </authorList>
    </citation>
    <scope>NUCLEOTIDE SEQUENCE [LARGE SCALE GENOMIC DNA]</scope>
</reference>
<dbReference type="AlphaFoldDB" id="A0A2M6WJ30"/>
<feature type="transmembrane region" description="Helical" evidence="2">
    <location>
        <begin position="12"/>
        <end position="33"/>
    </location>
</feature>
<evidence type="ECO:0000256" key="2">
    <source>
        <dbReference type="SAM" id="Phobius"/>
    </source>
</evidence>
<dbReference type="EMBL" id="PFBA01000009">
    <property type="protein sequence ID" value="PIT92775.1"/>
    <property type="molecule type" value="Genomic_DNA"/>
</dbReference>
<evidence type="ECO:0000313" key="5">
    <source>
        <dbReference type="Proteomes" id="UP000228635"/>
    </source>
</evidence>
<dbReference type="InterPro" id="IPR003362">
    <property type="entry name" value="Bact_transf"/>
</dbReference>
<comment type="caution">
    <text evidence="4">The sequence shown here is derived from an EMBL/GenBank/DDBJ whole genome shotgun (WGS) entry which is preliminary data.</text>
</comment>
<evidence type="ECO:0000259" key="3">
    <source>
        <dbReference type="Pfam" id="PF02397"/>
    </source>
</evidence>
<feature type="domain" description="Bacterial sugar transferase" evidence="3">
    <location>
        <begin position="7"/>
        <end position="194"/>
    </location>
</feature>
<comment type="similarity">
    <text evidence="1">Belongs to the bacterial sugar transferase family.</text>
</comment>
<accession>A0A2M6WJ30</accession>
<organism evidence="4 5">
    <name type="scientific">Candidatus Harrisonbacteria bacterium CG10_big_fil_rev_8_21_14_0_10_42_17</name>
    <dbReference type="NCBI Taxonomy" id="1974584"/>
    <lineage>
        <taxon>Bacteria</taxon>
        <taxon>Candidatus Harrisoniibacteriota</taxon>
    </lineage>
</organism>
<proteinExistence type="inferred from homology"/>
<keyword evidence="2" id="KW-1133">Transmembrane helix</keyword>
<name>A0A2M6WJ30_9BACT</name>
<dbReference type="PANTHER" id="PTHR30576:SF10">
    <property type="entry name" value="SLL5057 PROTEIN"/>
    <property type="match status" value="1"/>
</dbReference>
<dbReference type="PANTHER" id="PTHR30576">
    <property type="entry name" value="COLANIC BIOSYNTHESIS UDP-GLUCOSE LIPID CARRIER TRANSFERASE"/>
    <property type="match status" value="1"/>
</dbReference>
<sequence length="200" mass="22398">MIYKAIKRLIDIIGSTIGLTIMAPVMLIVALFIKIETMGPAFVTIPRVSKGKTVHIIKLRSMVDGAHGIKPSLAAMNERNDGPFFKIRHDPRLTQIGKIIRRTRIDELPQLINVLKGDLSLVGPRPHEPEEVVRYPKEHQHLMLAKSGLTGLSQISGASSLPFHKELELDSHYINHQNLWMDAKILAKTIAIFFFDPTAV</sequence>
<evidence type="ECO:0000256" key="1">
    <source>
        <dbReference type="ARBA" id="ARBA00006464"/>
    </source>
</evidence>
<protein>
    <submittedName>
        <fullName evidence="4">Multidrug MFS transporter</fullName>
    </submittedName>
</protein>
<gene>
    <name evidence="4" type="ORF">COU08_00640</name>
</gene>
<dbReference type="Pfam" id="PF02397">
    <property type="entry name" value="Bac_transf"/>
    <property type="match status" value="1"/>
</dbReference>
<evidence type="ECO:0000313" key="4">
    <source>
        <dbReference type="EMBL" id="PIT92775.1"/>
    </source>
</evidence>
<dbReference type="GO" id="GO:0016780">
    <property type="term" value="F:phosphotransferase activity, for other substituted phosphate groups"/>
    <property type="evidence" value="ECO:0007669"/>
    <property type="project" value="TreeGrafter"/>
</dbReference>
<dbReference type="Proteomes" id="UP000228635">
    <property type="component" value="Unassembled WGS sequence"/>
</dbReference>
<keyword evidence="2" id="KW-0812">Transmembrane</keyword>
<keyword evidence="2" id="KW-0472">Membrane</keyword>